<dbReference type="GO" id="GO:0003676">
    <property type="term" value="F:nucleic acid binding"/>
    <property type="evidence" value="ECO:0007669"/>
    <property type="project" value="InterPro"/>
</dbReference>
<keyword evidence="6 7" id="KW-0030">Aminoacyl-tRNA synthetase</keyword>
<dbReference type="AlphaFoldDB" id="A0A7C4UCP1"/>
<dbReference type="InterPro" id="IPR004365">
    <property type="entry name" value="NA-bd_OB_tRNA"/>
</dbReference>
<keyword evidence="7" id="KW-0963">Cytoplasm</keyword>
<dbReference type="InterPro" id="IPR012340">
    <property type="entry name" value="NA-bd_OB-fold"/>
</dbReference>
<evidence type="ECO:0000256" key="2">
    <source>
        <dbReference type="ARBA" id="ARBA00022598"/>
    </source>
</evidence>
<dbReference type="GO" id="GO:0050560">
    <property type="term" value="F:aspartate-tRNA(Asn) ligase activity"/>
    <property type="evidence" value="ECO:0007669"/>
    <property type="project" value="UniProtKB-EC"/>
</dbReference>
<comment type="caution">
    <text evidence="9">The sequence shown here is derived from an EMBL/GenBank/DDBJ whole genome shotgun (WGS) entry which is preliminary data.</text>
</comment>
<dbReference type="NCBIfam" id="NF001750">
    <property type="entry name" value="PRK00476.1"/>
    <property type="match status" value="1"/>
</dbReference>
<dbReference type="InterPro" id="IPR004364">
    <property type="entry name" value="Aa-tRNA-synt_II"/>
</dbReference>
<dbReference type="SUPFAM" id="SSF50249">
    <property type="entry name" value="Nucleic acid-binding proteins"/>
    <property type="match status" value="1"/>
</dbReference>
<protein>
    <recommendedName>
        <fullName evidence="7">Aspartate--tRNA(Asp/Asn) ligase</fullName>
        <ecNumber evidence="7">6.1.1.23</ecNumber>
    </recommendedName>
    <alternativeName>
        <fullName evidence="7">Aspartyl-tRNA synthetase</fullName>
        <shortName evidence="7">AspRS</shortName>
    </alternativeName>
    <alternativeName>
        <fullName evidence="7">Non-discriminating aspartyl-tRNA synthetase</fullName>
        <shortName evidence="7">ND-AspRS</shortName>
    </alternativeName>
</protein>
<sequence length="571" mass="66298">MLRDVNCGELRINDSGRKVKIAGWIKKIRDHGDIIFIDLWDRYGKTQIVIRDDKDLLKTGKKLGIEWVVLFEGVVSERPEGMKNKDFPTGDIEVIAERIEILNPSKVPPFVIEEEIKAQEDLRLKYRYLDLRRKSMIKNFEIRHKFIQIVRDFLSSRNFLEVDTPILAKSTPEGARDFLVPSRLYKGKFYALAQSPQLYKQILMVSGFDRYYQFAKCLRDEDLRGDRQFEFTQIDIEASFVEIDDILNLVDEMVKKIFFEILGLKIESIPRYNYKYVMERYGSDKPDLRNPLFIEDFTDIVKKTDFRIFKESEFTGGIRVKEILSRGKIGEIEERIKKEGAKGILFISRDNEYKGNFIKYVKPEEFRMEEGETILLISGEKLKTLKFLGRLRDELFKPEGNDFSILWVLYFPLFELDEENNSIVPCHHIFTSPLNSIEDVEKNPLNEPGKQYDLVINGVEIASGSIRNHNPDVQKRLFKIMGLDEKDMEERFGFLLEALSYGAPPHGGIAIGFDRFVAIISGEKSIRNVIAFPKTYQGYGLMEGSPGSVSEKELKELGIMVYDKEKDKNIS</sequence>
<dbReference type="CDD" id="cd00777">
    <property type="entry name" value="AspRS_core"/>
    <property type="match status" value="1"/>
</dbReference>
<dbReference type="PROSITE" id="PS50862">
    <property type="entry name" value="AA_TRNA_LIGASE_II"/>
    <property type="match status" value="1"/>
</dbReference>
<evidence type="ECO:0000256" key="7">
    <source>
        <dbReference type="HAMAP-Rule" id="MF_00044"/>
    </source>
</evidence>
<dbReference type="NCBIfam" id="TIGR00459">
    <property type="entry name" value="aspS_bact"/>
    <property type="match status" value="1"/>
</dbReference>
<dbReference type="SUPFAM" id="SSF55681">
    <property type="entry name" value="Class II aaRS and biotin synthetases"/>
    <property type="match status" value="1"/>
</dbReference>
<evidence type="ECO:0000313" key="9">
    <source>
        <dbReference type="EMBL" id="HGW91934.1"/>
    </source>
</evidence>
<keyword evidence="3 7" id="KW-0547">Nucleotide-binding</keyword>
<accession>A0A7C4UCP1</accession>
<dbReference type="InterPro" id="IPR047089">
    <property type="entry name" value="Asp-tRNA-ligase_1_N"/>
</dbReference>
<feature type="binding site" evidence="7">
    <location>
        <position position="173"/>
    </location>
    <ligand>
        <name>L-aspartate</name>
        <dbReference type="ChEBI" id="CHEBI:29991"/>
    </ligand>
</feature>
<dbReference type="InterPro" id="IPR006195">
    <property type="entry name" value="aa-tRNA-synth_II"/>
</dbReference>
<dbReference type="Gene3D" id="3.30.1360.30">
    <property type="entry name" value="GAD-like domain"/>
    <property type="match status" value="1"/>
</dbReference>
<comment type="subcellular location">
    <subcellularLocation>
        <location evidence="7">Cytoplasm</location>
    </subcellularLocation>
</comment>
<evidence type="ECO:0000256" key="1">
    <source>
        <dbReference type="ARBA" id="ARBA00006303"/>
    </source>
</evidence>
<evidence type="ECO:0000256" key="3">
    <source>
        <dbReference type="ARBA" id="ARBA00022741"/>
    </source>
</evidence>
<feature type="binding site" evidence="7">
    <location>
        <position position="228"/>
    </location>
    <ligand>
        <name>ATP</name>
        <dbReference type="ChEBI" id="CHEBI:30616"/>
    </ligand>
</feature>
<dbReference type="PRINTS" id="PR01042">
    <property type="entry name" value="TRNASYNTHASP"/>
</dbReference>
<feature type="region of interest" description="Aspartate" evidence="7">
    <location>
        <begin position="197"/>
        <end position="200"/>
    </location>
</feature>
<dbReference type="EMBL" id="DTHG01000067">
    <property type="protein sequence ID" value="HGW91934.1"/>
    <property type="molecule type" value="Genomic_DNA"/>
</dbReference>
<evidence type="ECO:0000259" key="8">
    <source>
        <dbReference type="PROSITE" id="PS50862"/>
    </source>
</evidence>
<dbReference type="InterPro" id="IPR004115">
    <property type="entry name" value="GAD-like_sf"/>
</dbReference>
<dbReference type="GO" id="GO:0006422">
    <property type="term" value="P:aspartyl-tRNA aminoacylation"/>
    <property type="evidence" value="ECO:0007669"/>
    <property type="project" value="UniProtKB-UniRule"/>
</dbReference>
<feature type="site" description="Important for tRNA non-discrimination" evidence="7">
    <location>
        <position position="31"/>
    </location>
</feature>
<feature type="domain" description="Aminoacyl-transfer RNA synthetases class-II family profile" evidence="8">
    <location>
        <begin position="140"/>
        <end position="533"/>
    </location>
</feature>
<proteinExistence type="inferred from homology"/>
<dbReference type="PANTHER" id="PTHR22594:SF5">
    <property type="entry name" value="ASPARTATE--TRNA LIGASE, MITOCHONDRIAL"/>
    <property type="match status" value="1"/>
</dbReference>
<dbReference type="InterPro" id="IPR002312">
    <property type="entry name" value="Asp/Asn-tRNA-synth_IIb"/>
</dbReference>
<dbReference type="PANTHER" id="PTHR22594">
    <property type="entry name" value="ASPARTYL/LYSYL-TRNA SYNTHETASE"/>
    <property type="match status" value="1"/>
</dbReference>
<comment type="subunit">
    <text evidence="7">Homodimer.</text>
</comment>
<comment type="function">
    <text evidence="7">Aspartyl-tRNA synthetase with relaxed tRNA specificity since it is able to aspartylate not only its cognate tRNA(Asp) but also tRNA(Asn). Reaction proceeds in two steps: L-aspartate is first activated by ATP to form Asp-AMP and then transferred to the acceptor end of tRNA(Asp/Asn).</text>
</comment>
<evidence type="ECO:0000256" key="5">
    <source>
        <dbReference type="ARBA" id="ARBA00022917"/>
    </source>
</evidence>
<feature type="binding site" evidence="7">
    <location>
        <position position="467"/>
    </location>
    <ligand>
        <name>L-aspartate</name>
        <dbReference type="ChEBI" id="CHEBI:29991"/>
    </ligand>
</feature>
<dbReference type="HAMAP" id="MF_00044">
    <property type="entry name" value="Asp_tRNA_synth_type1"/>
    <property type="match status" value="1"/>
</dbReference>
<dbReference type="CDD" id="cd04317">
    <property type="entry name" value="EcAspRS_like_N"/>
    <property type="match status" value="1"/>
</dbReference>
<organism evidence="9">
    <name type="scientific">candidate division WOR-3 bacterium</name>
    <dbReference type="NCBI Taxonomy" id="2052148"/>
    <lineage>
        <taxon>Bacteria</taxon>
        <taxon>Bacteria division WOR-3</taxon>
    </lineage>
</organism>
<evidence type="ECO:0000256" key="4">
    <source>
        <dbReference type="ARBA" id="ARBA00022840"/>
    </source>
</evidence>
<dbReference type="InterPro" id="IPR047090">
    <property type="entry name" value="AspRS_core"/>
</dbReference>
<dbReference type="GO" id="GO:0005524">
    <property type="term" value="F:ATP binding"/>
    <property type="evidence" value="ECO:0007669"/>
    <property type="project" value="UniProtKB-UniRule"/>
</dbReference>
<feature type="binding site" evidence="7">
    <location>
        <position position="427"/>
    </location>
    <ligand>
        <name>L-aspartate</name>
        <dbReference type="ChEBI" id="CHEBI:29991"/>
    </ligand>
</feature>
<evidence type="ECO:0000256" key="6">
    <source>
        <dbReference type="ARBA" id="ARBA00023146"/>
    </source>
</evidence>
<dbReference type="InterPro" id="IPR045864">
    <property type="entry name" value="aa-tRNA-synth_II/BPL/LPL"/>
</dbReference>
<keyword evidence="2 7" id="KW-0436">Ligase</keyword>
<dbReference type="GO" id="GO:0005737">
    <property type="term" value="C:cytoplasm"/>
    <property type="evidence" value="ECO:0007669"/>
    <property type="project" value="UniProtKB-SubCell"/>
</dbReference>
<keyword evidence="5 7" id="KW-0648">Protein biosynthesis</keyword>
<feature type="binding site" evidence="7">
    <location>
        <position position="460"/>
    </location>
    <ligand>
        <name>ATP</name>
        <dbReference type="ChEBI" id="CHEBI:30616"/>
    </ligand>
</feature>
<comment type="catalytic activity">
    <reaction evidence="7">
        <text>tRNA(Asx) + L-aspartate + ATP = L-aspartyl-tRNA(Asx) + AMP + diphosphate</text>
        <dbReference type="Rhea" id="RHEA:18349"/>
        <dbReference type="Rhea" id="RHEA-COMP:9710"/>
        <dbReference type="Rhea" id="RHEA-COMP:9711"/>
        <dbReference type="ChEBI" id="CHEBI:29991"/>
        <dbReference type="ChEBI" id="CHEBI:30616"/>
        <dbReference type="ChEBI" id="CHEBI:33019"/>
        <dbReference type="ChEBI" id="CHEBI:78442"/>
        <dbReference type="ChEBI" id="CHEBI:78516"/>
        <dbReference type="ChEBI" id="CHEBI:456215"/>
        <dbReference type="EC" id="6.1.1.23"/>
    </reaction>
</comment>
<dbReference type="Gene3D" id="2.40.50.140">
    <property type="entry name" value="Nucleic acid-binding proteins"/>
    <property type="match status" value="1"/>
</dbReference>
<dbReference type="GO" id="GO:0004815">
    <property type="term" value="F:aspartate-tRNA ligase activity"/>
    <property type="evidence" value="ECO:0007669"/>
    <property type="project" value="UniProtKB-UniRule"/>
</dbReference>
<name>A0A7C4UCP1_UNCW3</name>
<dbReference type="Gene3D" id="3.30.930.10">
    <property type="entry name" value="Bira Bifunctional Protein, Domain 2"/>
    <property type="match status" value="1"/>
</dbReference>
<feature type="binding site" evidence="7">
    <location>
        <begin position="512"/>
        <end position="515"/>
    </location>
    <ligand>
        <name>ATP</name>
        <dbReference type="ChEBI" id="CHEBI:30616"/>
    </ligand>
</feature>
<comment type="similarity">
    <text evidence="1 7">Belongs to the class-II aminoacyl-tRNA synthetase family. Type 1 subfamily.</text>
</comment>
<dbReference type="EC" id="6.1.1.23" evidence="7"/>
<dbReference type="Pfam" id="PF00152">
    <property type="entry name" value="tRNA-synt_2"/>
    <property type="match status" value="1"/>
</dbReference>
<gene>
    <name evidence="7 9" type="primary">aspS</name>
    <name evidence="9" type="ORF">ENV67_05270</name>
</gene>
<dbReference type="Pfam" id="PF01336">
    <property type="entry name" value="tRNA_anti-codon"/>
    <property type="match status" value="1"/>
</dbReference>
<reference evidence="9" key="1">
    <citation type="journal article" date="2020" name="mSystems">
        <title>Genome- and Community-Level Interaction Insights into Carbon Utilization and Element Cycling Functions of Hydrothermarchaeota in Hydrothermal Sediment.</title>
        <authorList>
            <person name="Zhou Z."/>
            <person name="Liu Y."/>
            <person name="Xu W."/>
            <person name="Pan J."/>
            <person name="Luo Z.H."/>
            <person name="Li M."/>
        </authorList>
    </citation>
    <scope>NUCLEOTIDE SEQUENCE [LARGE SCALE GENOMIC DNA]</scope>
    <source>
        <strain evidence="9">SpSt-780</strain>
    </source>
</reference>
<feature type="binding site" evidence="7">
    <location>
        <position position="219"/>
    </location>
    <ligand>
        <name>L-aspartate</name>
        <dbReference type="ChEBI" id="CHEBI:29991"/>
    </ligand>
</feature>
<feature type="site" description="Important for tRNA non-discrimination" evidence="7">
    <location>
        <position position="81"/>
    </location>
</feature>
<dbReference type="SUPFAM" id="SSF55261">
    <property type="entry name" value="GAD domain-like"/>
    <property type="match status" value="1"/>
</dbReference>
<dbReference type="InterPro" id="IPR004524">
    <property type="entry name" value="Asp-tRNA-ligase_1"/>
</dbReference>
<feature type="binding site" evidence="7">
    <location>
        <begin position="219"/>
        <end position="221"/>
    </location>
    <ligand>
        <name>ATP</name>
        <dbReference type="ChEBI" id="CHEBI:30616"/>
    </ligand>
</feature>
<keyword evidence="4 7" id="KW-0067">ATP-binding</keyword>